<dbReference type="InterPro" id="IPR006059">
    <property type="entry name" value="SBP"/>
</dbReference>
<dbReference type="Proteomes" id="UP001296943">
    <property type="component" value="Unassembled WGS sequence"/>
</dbReference>
<name>A0ABS2N454_9BACI</name>
<dbReference type="RefSeq" id="WP_204501244.1">
    <property type="nucleotide sequence ID" value="NZ_JAFBDR010000020.1"/>
</dbReference>
<dbReference type="PANTHER" id="PTHR43649:SF11">
    <property type="entry name" value="ABC TRANSPORTER SUBSTRATE-BINDING PROTEIN YESO-RELATED"/>
    <property type="match status" value="1"/>
</dbReference>
<dbReference type="Pfam" id="PF13416">
    <property type="entry name" value="SBP_bac_8"/>
    <property type="match status" value="1"/>
</dbReference>
<evidence type="ECO:0000313" key="2">
    <source>
        <dbReference type="Proteomes" id="UP001296943"/>
    </source>
</evidence>
<dbReference type="EMBL" id="JAFBDR010000020">
    <property type="protein sequence ID" value="MBM7572670.1"/>
    <property type="molecule type" value="Genomic_DNA"/>
</dbReference>
<keyword evidence="1" id="KW-0762">Sugar transport</keyword>
<dbReference type="InterPro" id="IPR050490">
    <property type="entry name" value="Bact_solute-bd_prot1"/>
</dbReference>
<keyword evidence="1" id="KW-0813">Transport</keyword>
<reference evidence="1 2" key="1">
    <citation type="submission" date="2021-01" db="EMBL/GenBank/DDBJ databases">
        <title>Genomic Encyclopedia of Type Strains, Phase IV (KMG-IV): sequencing the most valuable type-strain genomes for metagenomic binning, comparative biology and taxonomic classification.</title>
        <authorList>
            <person name="Goeker M."/>
        </authorList>
    </citation>
    <scope>NUCLEOTIDE SEQUENCE [LARGE SCALE GENOMIC DNA]</scope>
    <source>
        <strain evidence="1 2">DSM 23711</strain>
    </source>
</reference>
<sequence length="439" mass="49750">MMRKYLVLFTVLLSITFLVIGCSTEEESSSNQDNTDDQIELTIAWWGTSVHHEKYLDVIELFEEKNPNVKIVPQYSGWNGYWEKLATQAAGSNLPDVIQMDYSRLNEYVSRDLIKDLGKYQDEGILNLEDVSELYIDSGSINDKLYAIALGTNSSVLAYDPAMFEEAGVEPLEPGYTWDEYVETARELKDKLGDETYVNIMDGLGDGFIHYLRQHGQWLYNDENTEIGFDKQMLVDYLNIFEPLREEGVVPTPEMVAAAAKGNEHRLIIDGESPTELITSSQVSFVRELTGRPIELTTLPDLPGGEKGHFIKPSLSFSVTTHATDETEKLAAEFIDFFTTSKEANDILLGIRGTPIFPEMQEYLYPKLDEGTQKVFDYITLLEEEYARELYPVPPAGQGEIDSLYDRLMEQYRYGNISAEELADQFVSDANEILVEASE</sequence>
<gene>
    <name evidence="1" type="ORF">JOC48_003201</name>
</gene>
<dbReference type="Gene3D" id="3.40.190.10">
    <property type="entry name" value="Periplasmic binding protein-like II"/>
    <property type="match status" value="2"/>
</dbReference>
<keyword evidence="2" id="KW-1185">Reference proteome</keyword>
<accession>A0ABS2N454</accession>
<dbReference type="PANTHER" id="PTHR43649">
    <property type="entry name" value="ARABINOSE-BINDING PROTEIN-RELATED"/>
    <property type="match status" value="1"/>
</dbReference>
<comment type="caution">
    <text evidence="1">The sequence shown here is derived from an EMBL/GenBank/DDBJ whole genome shotgun (WGS) entry which is preliminary data.</text>
</comment>
<proteinExistence type="predicted"/>
<dbReference type="SUPFAM" id="SSF53850">
    <property type="entry name" value="Periplasmic binding protein-like II"/>
    <property type="match status" value="1"/>
</dbReference>
<dbReference type="PROSITE" id="PS51257">
    <property type="entry name" value="PROKAR_LIPOPROTEIN"/>
    <property type="match status" value="1"/>
</dbReference>
<organism evidence="1 2">
    <name type="scientific">Aquibacillus albus</name>
    <dbReference type="NCBI Taxonomy" id="1168171"/>
    <lineage>
        <taxon>Bacteria</taxon>
        <taxon>Bacillati</taxon>
        <taxon>Bacillota</taxon>
        <taxon>Bacilli</taxon>
        <taxon>Bacillales</taxon>
        <taxon>Bacillaceae</taxon>
        <taxon>Aquibacillus</taxon>
    </lineage>
</organism>
<protein>
    <submittedName>
        <fullName evidence="1">Multiple sugar transport system substrate-binding protein</fullName>
    </submittedName>
</protein>
<evidence type="ECO:0000313" key="1">
    <source>
        <dbReference type="EMBL" id="MBM7572670.1"/>
    </source>
</evidence>